<dbReference type="InterPro" id="IPR037185">
    <property type="entry name" value="EmrE-like"/>
</dbReference>
<keyword evidence="4" id="KW-1185">Reference proteome</keyword>
<sequence length="288" mass="32135">MKNQHSNHLLLLTLATLFISTSGTLGRFIDLPTSIIIWWRAALAALFLFIFSKYKKTNLKIHSRKDFFIILLSSLFLAAHWVTYFYALKLSNVALGMLSMFTFPIITTFLEPLFTNSKLSSIHIFLGALVLLGIYILAPSFDFESAHLKGIIFGVFSAFCYATRNLMLKKPAANYDGTSLMLFQTVIVTIVLFPVLFMKDLSNLSNQFPYLILLGLLTTAIGHSLFISSLKYFSVSTASIIGSTQPIFGIIIAFIFLGETPTLNTFIGGSLILITVIVESIRSRKENN</sequence>
<dbReference type="PANTHER" id="PTHR22911">
    <property type="entry name" value="ACYL-MALONYL CONDENSING ENZYME-RELATED"/>
    <property type="match status" value="1"/>
</dbReference>
<feature type="transmembrane region" description="Helical" evidence="1">
    <location>
        <begin position="93"/>
        <end position="110"/>
    </location>
</feature>
<dbReference type="RefSeq" id="WP_054728938.1">
    <property type="nucleotide sequence ID" value="NZ_CP012898.1"/>
</dbReference>
<dbReference type="InterPro" id="IPR000620">
    <property type="entry name" value="EamA_dom"/>
</dbReference>
<reference evidence="3 4" key="1">
    <citation type="submission" date="2015-10" db="EMBL/GenBank/DDBJ databases">
        <authorList>
            <person name="Gilbert D.G."/>
        </authorList>
    </citation>
    <scope>NUCLEOTIDE SEQUENCE [LARGE SCALE GENOMIC DNA]</scope>
    <source>
        <strain evidence="4">HZ-22</strain>
    </source>
</reference>
<dbReference type="GO" id="GO:0016020">
    <property type="term" value="C:membrane"/>
    <property type="evidence" value="ECO:0007669"/>
    <property type="project" value="InterPro"/>
</dbReference>
<gene>
    <name evidence="3" type="ORF">APS56_12830</name>
</gene>
<organism evidence="3 4">
    <name type="scientific">Pseudalgibacter alginicilyticus</name>
    <dbReference type="NCBI Taxonomy" id="1736674"/>
    <lineage>
        <taxon>Bacteria</taxon>
        <taxon>Pseudomonadati</taxon>
        <taxon>Bacteroidota</taxon>
        <taxon>Flavobacteriia</taxon>
        <taxon>Flavobacteriales</taxon>
        <taxon>Flavobacteriaceae</taxon>
        <taxon>Pseudalgibacter</taxon>
    </lineage>
</organism>
<accession>A0A0P0CT01</accession>
<proteinExistence type="predicted"/>
<feature type="transmembrane region" description="Helical" evidence="1">
    <location>
        <begin position="210"/>
        <end position="230"/>
    </location>
</feature>
<dbReference type="KEGG" id="ahz:APS56_12830"/>
<dbReference type="Proteomes" id="UP000057981">
    <property type="component" value="Chromosome"/>
</dbReference>
<evidence type="ECO:0000313" key="4">
    <source>
        <dbReference type="Proteomes" id="UP000057981"/>
    </source>
</evidence>
<dbReference type="Pfam" id="PF00892">
    <property type="entry name" value="EamA"/>
    <property type="match status" value="2"/>
</dbReference>
<feature type="transmembrane region" description="Helical" evidence="1">
    <location>
        <begin position="122"/>
        <end position="138"/>
    </location>
</feature>
<feature type="domain" description="EamA" evidence="2">
    <location>
        <begin position="9"/>
        <end position="137"/>
    </location>
</feature>
<feature type="transmembrane region" description="Helical" evidence="1">
    <location>
        <begin position="180"/>
        <end position="198"/>
    </location>
</feature>
<feature type="transmembrane region" description="Helical" evidence="1">
    <location>
        <begin position="36"/>
        <end position="54"/>
    </location>
</feature>
<keyword evidence="1" id="KW-1133">Transmembrane helix</keyword>
<keyword evidence="1" id="KW-0472">Membrane</keyword>
<name>A0A0P0CT01_9FLAO</name>
<feature type="transmembrane region" description="Helical" evidence="1">
    <location>
        <begin position="66"/>
        <end position="87"/>
    </location>
</feature>
<keyword evidence="1" id="KW-0812">Transmembrane</keyword>
<dbReference type="OrthoDB" id="9150437at2"/>
<dbReference type="EMBL" id="CP012898">
    <property type="protein sequence ID" value="ALJ05963.1"/>
    <property type="molecule type" value="Genomic_DNA"/>
</dbReference>
<dbReference type="STRING" id="1736674.APS56_12830"/>
<evidence type="ECO:0000313" key="3">
    <source>
        <dbReference type="EMBL" id="ALJ05963.1"/>
    </source>
</evidence>
<dbReference type="PANTHER" id="PTHR22911:SF79">
    <property type="entry name" value="MOBA-LIKE NTP TRANSFERASE DOMAIN-CONTAINING PROTEIN"/>
    <property type="match status" value="1"/>
</dbReference>
<protein>
    <submittedName>
        <fullName evidence="3">Multidrug transporter</fullName>
    </submittedName>
</protein>
<dbReference type="AlphaFoldDB" id="A0A0P0CT01"/>
<evidence type="ECO:0000259" key="2">
    <source>
        <dbReference type="Pfam" id="PF00892"/>
    </source>
</evidence>
<evidence type="ECO:0000256" key="1">
    <source>
        <dbReference type="SAM" id="Phobius"/>
    </source>
</evidence>
<dbReference type="PATRIC" id="fig|1736674.3.peg.2625"/>
<feature type="domain" description="EamA" evidence="2">
    <location>
        <begin position="149"/>
        <end position="278"/>
    </location>
</feature>
<feature type="transmembrane region" description="Helical" evidence="1">
    <location>
        <begin position="150"/>
        <end position="168"/>
    </location>
</feature>
<feature type="transmembrane region" description="Helical" evidence="1">
    <location>
        <begin position="237"/>
        <end position="257"/>
    </location>
</feature>
<feature type="transmembrane region" description="Helical" evidence="1">
    <location>
        <begin position="263"/>
        <end position="281"/>
    </location>
</feature>
<dbReference type="SUPFAM" id="SSF103481">
    <property type="entry name" value="Multidrug resistance efflux transporter EmrE"/>
    <property type="match status" value="2"/>
</dbReference>